<sequence>MASVVGRPIATDKATQDKTMPRVKTLLLSAKDGVTSDSVVPVINLESNLASNPKLPTTGVYLGKILFWSRLKILDKLIRTMIRDDGLKYQSKCLLQINSDQELHALSTPILQVSNPETTRIIKESYTAMLNKKTQWSNHIWQQSTPKIMMFLILHHWSCLESKYLDNSQSPKGMTRVWGRKQVILDGQI</sequence>
<evidence type="ECO:0000313" key="1">
    <source>
        <dbReference type="EMBL" id="KAG5620688.1"/>
    </source>
</evidence>
<name>A0A9J6A8E3_SOLCO</name>
<comment type="caution">
    <text evidence="1">The sequence shown here is derived from an EMBL/GenBank/DDBJ whole genome shotgun (WGS) entry which is preliminary data.</text>
</comment>
<reference evidence="1 2" key="1">
    <citation type="submission" date="2020-09" db="EMBL/GenBank/DDBJ databases">
        <title>De no assembly of potato wild relative species, Solanum commersonii.</title>
        <authorList>
            <person name="Cho K."/>
        </authorList>
    </citation>
    <scope>NUCLEOTIDE SEQUENCE [LARGE SCALE GENOMIC DNA]</scope>
    <source>
        <strain evidence="1">LZ3.2</strain>
        <tissue evidence="1">Leaf</tissue>
    </source>
</reference>
<gene>
    <name evidence="1" type="ORF">H5410_005906</name>
</gene>
<dbReference type="EMBL" id="JACXVP010000002">
    <property type="protein sequence ID" value="KAG5620688.1"/>
    <property type="molecule type" value="Genomic_DNA"/>
</dbReference>
<proteinExistence type="predicted"/>
<dbReference type="Proteomes" id="UP000824120">
    <property type="component" value="Chromosome 2"/>
</dbReference>
<dbReference type="AlphaFoldDB" id="A0A9J6A8E3"/>
<keyword evidence="2" id="KW-1185">Reference proteome</keyword>
<organism evidence="1 2">
    <name type="scientific">Solanum commersonii</name>
    <name type="common">Commerson's wild potato</name>
    <name type="synonym">Commerson's nightshade</name>
    <dbReference type="NCBI Taxonomy" id="4109"/>
    <lineage>
        <taxon>Eukaryota</taxon>
        <taxon>Viridiplantae</taxon>
        <taxon>Streptophyta</taxon>
        <taxon>Embryophyta</taxon>
        <taxon>Tracheophyta</taxon>
        <taxon>Spermatophyta</taxon>
        <taxon>Magnoliopsida</taxon>
        <taxon>eudicotyledons</taxon>
        <taxon>Gunneridae</taxon>
        <taxon>Pentapetalae</taxon>
        <taxon>asterids</taxon>
        <taxon>lamiids</taxon>
        <taxon>Solanales</taxon>
        <taxon>Solanaceae</taxon>
        <taxon>Solanoideae</taxon>
        <taxon>Solaneae</taxon>
        <taxon>Solanum</taxon>
    </lineage>
</organism>
<evidence type="ECO:0000313" key="2">
    <source>
        <dbReference type="Proteomes" id="UP000824120"/>
    </source>
</evidence>
<accession>A0A9J6A8E3</accession>
<protein>
    <submittedName>
        <fullName evidence="1">Uncharacterized protein</fullName>
    </submittedName>
</protein>